<keyword evidence="2" id="KW-0418">Kinase</keyword>
<dbReference type="Proteomes" id="UP000034287">
    <property type="component" value="Unassembled WGS sequence"/>
</dbReference>
<keyword evidence="5" id="KW-1185">Reference proteome</keyword>
<dbReference type="InterPro" id="IPR016898">
    <property type="entry name" value="Polyphosphate_phosphotransfera"/>
</dbReference>
<dbReference type="PANTHER" id="PTHR34383">
    <property type="entry name" value="POLYPHOSPHATE:AMP PHOSPHOTRANSFERASE-RELATED"/>
    <property type="match status" value="1"/>
</dbReference>
<reference evidence="4 5" key="1">
    <citation type="submission" date="2015-04" db="EMBL/GenBank/DDBJ databases">
        <title>Taxonomic description and genome sequence of Salinicoccus sediminis sp. nov., a novel hyper halotolerant bacterium isolated from marine sediment.</title>
        <authorList>
            <person name="Mathan Kumar R."/>
            <person name="Kaur G."/>
            <person name="Kumar N."/>
            <person name="Kumar A."/>
            <person name="Singh N.K."/>
            <person name="Kaur N."/>
            <person name="Mayilraj S."/>
        </authorList>
    </citation>
    <scope>NUCLEOTIDE SEQUENCE [LARGE SCALE GENOMIC DNA]</scope>
    <source>
        <strain evidence="4 5">SV-16</strain>
    </source>
</reference>
<dbReference type="GO" id="GO:0008976">
    <property type="term" value="F:polyphosphate kinase activity"/>
    <property type="evidence" value="ECO:0007669"/>
    <property type="project" value="InterPro"/>
</dbReference>
<evidence type="ECO:0000313" key="5">
    <source>
        <dbReference type="Proteomes" id="UP000034287"/>
    </source>
</evidence>
<dbReference type="EMBL" id="LAYZ01000024">
    <property type="protein sequence ID" value="KKK33860.1"/>
    <property type="molecule type" value="Genomic_DNA"/>
</dbReference>
<keyword evidence="1 4" id="KW-0808">Transferase</keyword>
<dbReference type="OrthoDB" id="9775224at2"/>
<dbReference type="Gene3D" id="3.40.50.300">
    <property type="entry name" value="P-loop containing nucleotide triphosphate hydrolases"/>
    <property type="match status" value="1"/>
</dbReference>
<dbReference type="STRING" id="1432562.WN59_09605"/>
<evidence type="ECO:0000256" key="1">
    <source>
        <dbReference type="ARBA" id="ARBA00022679"/>
    </source>
</evidence>
<evidence type="ECO:0000313" key="4">
    <source>
        <dbReference type="EMBL" id="KKK33860.1"/>
    </source>
</evidence>
<dbReference type="SUPFAM" id="SSF52540">
    <property type="entry name" value="P-loop containing nucleoside triphosphate hydrolases"/>
    <property type="match status" value="1"/>
</dbReference>
<dbReference type="AlphaFoldDB" id="A0A0M2SMN7"/>
<evidence type="ECO:0000256" key="2">
    <source>
        <dbReference type="ARBA" id="ARBA00022777"/>
    </source>
</evidence>
<gene>
    <name evidence="4" type="ORF">WN59_09605</name>
</gene>
<feature type="domain" description="Polyphosphate kinase-2-related" evidence="3">
    <location>
        <begin position="42"/>
        <end position="260"/>
    </location>
</feature>
<dbReference type="PIRSF" id="PIRSF028756">
    <property type="entry name" value="PPK2_prd"/>
    <property type="match status" value="1"/>
</dbReference>
<dbReference type="PATRIC" id="fig|1432562.3.peg.1902"/>
<comment type="caution">
    <text evidence="4">The sequence shown here is derived from an EMBL/GenBank/DDBJ whole genome shotgun (WGS) entry which is preliminary data.</text>
</comment>
<dbReference type="Pfam" id="PF03976">
    <property type="entry name" value="PPK2"/>
    <property type="match status" value="1"/>
</dbReference>
<dbReference type="InterPro" id="IPR022300">
    <property type="entry name" value="PPK2-rel_1"/>
</dbReference>
<name>A0A0M2SMN7_9STAP</name>
<dbReference type="NCBIfam" id="TIGR03709">
    <property type="entry name" value="PPK2_rel_1"/>
    <property type="match status" value="1"/>
</dbReference>
<protein>
    <submittedName>
        <fullName evidence="4">Phosphate:nucleotide phosphotransferase</fullName>
    </submittedName>
</protein>
<dbReference type="InterPro" id="IPR027417">
    <property type="entry name" value="P-loop_NTPase"/>
</dbReference>
<dbReference type="PANTHER" id="PTHR34383:SF3">
    <property type="entry name" value="POLYPHOSPHATE:AMP PHOSPHOTRANSFERASE"/>
    <property type="match status" value="1"/>
</dbReference>
<proteinExistence type="predicted"/>
<dbReference type="RefSeq" id="WP_046516442.1">
    <property type="nucleotide sequence ID" value="NZ_LAYZ01000024.1"/>
</dbReference>
<dbReference type="InterPro" id="IPR022488">
    <property type="entry name" value="PPK2-related"/>
</dbReference>
<sequence length="286" mass="33886">MKIEKYRMPHERYVKLREFPTSEGKTRENEEIRTEVIPPIVEELKDLHVRLNAEEKDGILVVLQALDAAGKDETISYIFSNLNAQGLKTTTFGKPTEVEQKHDYLWRMQPAIPARGEIGILNRSHYEDVIAPRIHGGLGDGDFPEGADEKSIWDIRFNQINSYEKYLYENGIHVVKFFFNMSKGEQKDRLLERMKTPAKNWEFSFSDVEEREYWDEYQKVFEEMLNGTSTEYSPWYILPADDEWHSRRLVTEIMIDLLRRLDPQFPEITGEDREKLQEYIDRLENE</sequence>
<organism evidence="4 5">
    <name type="scientific">Salinicoccus sediminis</name>
    <dbReference type="NCBI Taxonomy" id="1432562"/>
    <lineage>
        <taxon>Bacteria</taxon>
        <taxon>Bacillati</taxon>
        <taxon>Bacillota</taxon>
        <taxon>Bacilli</taxon>
        <taxon>Bacillales</taxon>
        <taxon>Staphylococcaceae</taxon>
        <taxon>Salinicoccus</taxon>
    </lineage>
</organism>
<dbReference type="GO" id="GO:0006797">
    <property type="term" value="P:polyphosphate metabolic process"/>
    <property type="evidence" value="ECO:0007669"/>
    <property type="project" value="InterPro"/>
</dbReference>
<evidence type="ECO:0000259" key="3">
    <source>
        <dbReference type="Pfam" id="PF03976"/>
    </source>
</evidence>
<accession>A0A0M2SMN7</accession>